<gene>
    <name evidence="8" type="primary">flgG</name>
    <name evidence="8" type="ORF">GCM10011354_20430</name>
</gene>
<name>A0A8J3EU10_9ACTN</name>
<dbReference type="EMBL" id="BMHA01000007">
    <property type="protein sequence ID" value="GGI06705.1"/>
    <property type="molecule type" value="Genomic_DNA"/>
</dbReference>
<organism evidence="8 9">
    <name type="scientific">Egicoccus halophilus</name>
    <dbReference type="NCBI Taxonomy" id="1670830"/>
    <lineage>
        <taxon>Bacteria</taxon>
        <taxon>Bacillati</taxon>
        <taxon>Actinomycetota</taxon>
        <taxon>Nitriliruptoria</taxon>
        <taxon>Egicoccales</taxon>
        <taxon>Egicoccaceae</taxon>
        <taxon>Egicoccus</taxon>
    </lineage>
</organism>
<proteinExistence type="inferred from homology"/>
<feature type="domain" description="Flagellar hook protein FlgE/F/G-like D1" evidence="7">
    <location>
        <begin position="95"/>
        <end position="159"/>
    </location>
</feature>
<dbReference type="Pfam" id="PF00460">
    <property type="entry name" value="Flg_bb_rod"/>
    <property type="match status" value="1"/>
</dbReference>
<keyword evidence="8" id="KW-0969">Cilium</keyword>
<keyword evidence="3 4" id="KW-0975">Bacterial flagellum</keyword>
<sequence length="263" mass="26764">MLRSMFSAVSGLRSHQTMMDVTGNNVANVNTAGYKAVRTTFQETLTQVVRGGTAGGGNQGGTNPMQLGLGSAVAATDLVFSQGASQVTGRATDVAIQGDGFFVVQDNAGTNFYTRAGAFGVDSAGNMVTPDGLRVVGVNGPINVQNATDVSVGSDGTINGRVNGQNQVLGQIQLARFPNPGGLTRVGNGLFDAGDAAGAVVLGAPGDAAQGLGGLQSGTLEMSNVDLAAEFTNLILAQRGFQANARTISTSDELLQELVNLKR</sequence>
<evidence type="ECO:0000313" key="9">
    <source>
        <dbReference type="Proteomes" id="UP000650511"/>
    </source>
</evidence>
<evidence type="ECO:0000256" key="1">
    <source>
        <dbReference type="ARBA" id="ARBA00004117"/>
    </source>
</evidence>
<feature type="domain" description="Flagellar basal-body/hook protein C-terminal" evidence="6">
    <location>
        <begin position="216"/>
        <end position="261"/>
    </location>
</feature>
<dbReference type="GO" id="GO:0009424">
    <property type="term" value="C:bacterial-type flagellum hook"/>
    <property type="evidence" value="ECO:0007669"/>
    <property type="project" value="TreeGrafter"/>
</dbReference>
<dbReference type="AlphaFoldDB" id="A0A8J3EU10"/>
<keyword evidence="8" id="KW-0282">Flagellum</keyword>
<dbReference type="InterPro" id="IPR012836">
    <property type="entry name" value="FlgF"/>
</dbReference>
<evidence type="ECO:0000259" key="5">
    <source>
        <dbReference type="Pfam" id="PF00460"/>
    </source>
</evidence>
<evidence type="ECO:0000256" key="2">
    <source>
        <dbReference type="ARBA" id="ARBA00009677"/>
    </source>
</evidence>
<dbReference type="RefSeq" id="WP_130649052.1">
    <property type="nucleotide sequence ID" value="NZ_BMHA01000007.1"/>
</dbReference>
<comment type="similarity">
    <text evidence="2 4">Belongs to the flagella basal body rod proteins family.</text>
</comment>
<dbReference type="Pfam" id="PF06429">
    <property type="entry name" value="Flg_bbr_C"/>
    <property type="match status" value="1"/>
</dbReference>
<evidence type="ECO:0000259" key="7">
    <source>
        <dbReference type="Pfam" id="PF22692"/>
    </source>
</evidence>
<keyword evidence="8" id="KW-0966">Cell projection</keyword>
<comment type="subcellular location">
    <subcellularLocation>
        <location evidence="1 4">Bacterial flagellum basal body</location>
    </subcellularLocation>
</comment>
<dbReference type="Proteomes" id="UP000650511">
    <property type="component" value="Unassembled WGS sequence"/>
</dbReference>
<dbReference type="InterPro" id="IPR001444">
    <property type="entry name" value="Flag_bb_rod_N"/>
</dbReference>
<evidence type="ECO:0000256" key="4">
    <source>
        <dbReference type="RuleBase" id="RU362116"/>
    </source>
</evidence>
<dbReference type="NCBIfam" id="TIGR03506">
    <property type="entry name" value="FlgEFG_subfam"/>
    <property type="match status" value="2"/>
</dbReference>
<dbReference type="Pfam" id="PF22692">
    <property type="entry name" value="LlgE_F_G_D1"/>
    <property type="match status" value="1"/>
</dbReference>
<dbReference type="InterPro" id="IPR020013">
    <property type="entry name" value="Flagellar_FlgE/F/G"/>
</dbReference>
<dbReference type="PANTHER" id="PTHR30435">
    <property type="entry name" value="FLAGELLAR PROTEIN"/>
    <property type="match status" value="1"/>
</dbReference>
<dbReference type="SUPFAM" id="SSF117143">
    <property type="entry name" value="Flagellar hook protein flgE"/>
    <property type="match status" value="1"/>
</dbReference>
<protein>
    <submittedName>
        <fullName evidence="8">Flagellar basal-body rod protein FlgG</fullName>
    </submittedName>
</protein>
<dbReference type="InterPro" id="IPR053967">
    <property type="entry name" value="LlgE_F_G-like_D1"/>
</dbReference>
<keyword evidence="9" id="KW-1185">Reference proteome</keyword>
<reference evidence="8" key="1">
    <citation type="journal article" date="2014" name="Int. J. Syst. Evol. Microbiol.">
        <title>Complete genome sequence of Corynebacterium casei LMG S-19264T (=DSM 44701T), isolated from a smear-ripened cheese.</title>
        <authorList>
            <consortium name="US DOE Joint Genome Institute (JGI-PGF)"/>
            <person name="Walter F."/>
            <person name="Albersmeier A."/>
            <person name="Kalinowski J."/>
            <person name="Ruckert C."/>
        </authorList>
    </citation>
    <scope>NUCLEOTIDE SEQUENCE</scope>
    <source>
        <strain evidence="8">CGMCC 1.14988</strain>
    </source>
</reference>
<dbReference type="PANTHER" id="PTHR30435:SF1">
    <property type="entry name" value="FLAGELLAR HOOK PROTEIN FLGE"/>
    <property type="match status" value="1"/>
</dbReference>
<dbReference type="InterPro" id="IPR037925">
    <property type="entry name" value="FlgE/F/G-like"/>
</dbReference>
<dbReference type="GO" id="GO:0005829">
    <property type="term" value="C:cytosol"/>
    <property type="evidence" value="ECO:0007669"/>
    <property type="project" value="TreeGrafter"/>
</dbReference>
<evidence type="ECO:0000313" key="8">
    <source>
        <dbReference type="EMBL" id="GGI06705.1"/>
    </source>
</evidence>
<dbReference type="NCBIfam" id="TIGR02490">
    <property type="entry name" value="flgF"/>
    <property type="match status" value="1"/>
</dbReference>
<dbReference type="GO" id="GO:0030694">
    <property type="term" value="C:bacterial-type flagellum basal body, rod"/>
    <property type="evidence" value="ECO:0007669"/>
    <property type="project" value="InterPro"/>
</dbReference>
<accession>A0A8J3EU10</accession>
<dbReference type="InterPro" id="IPR010930">
    <property type="entry name" value="Flg_bb/hook_C_dom"/>
</dbReference>
<reference evidence="8" key="2">
    <citation type="submission" date="2020-09" db="EMBL/GenBank/DDBJ databases">
        <authorList>
            <person name="Sun Q."/>
            <person name="Zhou Y."/>
        </authorList>
    </citation>
    <scope>NUCLEOTIDE SEQUENCE</scope>
    <source>
        <strain evidence="8">CGMCC 1.14988</strain>
    </source>
</reference>
<evidence type="ECO:0000259" key="6">
    <source>
        <dbReference type="Pfam" id="PF06429"/>
    </source>
</evidence>
<dbReference type="GO" id="GO:0071978">
    <property type="term" value="P:bacterial-type flagellum-dependent swarming motility"/>
    <property type="evidence" value="ECO:0007669"/>
    <property type="project" value="TreeGrafter"/>
</dbReference>
<evidence type="ECO:0000256" key="3">
    <source>
        <dbReference type="ARBA" id="ARBA00023143"/>
    </source>
</evidence>
<feature type="domain" description="Flagellar basal body rod protein N-terminal" evidence="5">
    <location>
        <begin position="7"/>
        <end position="35"/>
    </location>
</feature>
<dbReference type="OrthoDB" id="9804559at2"/>
<comment type="caution">
    <text evidence="8">The sequence shown here is derived from an EMBL/GenBank/DDBJ whole genome shotgun (WGS) entry which is preliminary data.</text>
</comment>